<dbReference type="PANTHER" id="PTHR33713:SF10">
    <property type="entry name" value="ANTITOXIN YAFN"/>
    <property type="match status" value="1"/>
</dbReference>
<dbReference type="InterPro" id="IPR036165">
    <property type="entry name" value="YefM-like_sf"/>
</dbReference>
<comment type="function">
    <text evidence="2">Antitoxin component of a type II toxin-antitoxin (TA) system.</text>
</comment>
<dbReference type="SUPFAM" id="SSF143120">
    <property type="entry name" value="YefM-like"/>
    <property type="match status" value="1"/>
</dbReference>
<dbReference type="Proteomes" id="UP000176923">
    <property type="component" value="Unassembled WGS sequence"/>
</dbReference>
<evidence type="ECO:0000313" key="4">
    <source>
        <dbReference type="Proteomes" id="UP000176923"/>
    </source>
</evidence>
<comment type="caution">
    <text evidence="3">The sequence shown here is derived from an EMBL/GenBank/DDBJ whole genome shotgun (WGS) entry which is preliminary data.</text>
</comment>
<dbReference type="EMBL" id="MFJL01000033">
    <property type="protein sequence ID" value="OGG13958.1"/>
    <property type="molecule type" value="Genomic_DNA"/>
</dbReference>
<accession>A0A1F5ZNE3</accession>
<reference evidence="3 4" key="1">
    <citation type="journal article" date="2016" name="Nat. Commun.">
        <title>Thousands of microbial genomes shed light on interconnected biogeochemical processes in an aquifer system.</title>
        <authorList>
            <person name="Anantharaman K."/>
            <person name="Brown C.T."/>
            <person name="Hug L.A."/>
            <person name="Sharon I."/>
            <person name="Castelle C.J."/>
            <person name="Probst A.J."/>
            <person name="Thomas B.C."/>
            <person name="Singh A."/>
            <person name="Wilkins M.J."/>
            <person name="Karaoz U."/>
            <person name="Brodie E.L."/>
            <person name="Williams K.H."/>
            <person name="Hubbard S.S."/>
            <person name="Banfield J.F."/>
        </authorList>
    </citation>
    <scope>NUCLEOTIDE SEQUENCE [LARGE SCALE GENOMIC DNA]</scope>
</reference>
<dbReference type="InterPro" id="IPR006442">
    <property type="entry name" value="Antitoxin_Phd/YefM"/>
</dbReference>
<name>A0A1F5ZNE3_9BACT</name>
<evidence type="ECO:0000256" key="1">
    <source>
        <dbReference type="ARBA" id="ARBA00009981"/>
    </source>
</evidence>
<dbReference type="Pfam" id="PF02604">
    <property type="entry name" value="PhdYeFM_antitox"/>
    <property type="match status" value="1"/>
</dbReference>
<sequence length="88" mass="10026">MNGYTYISISDLRKDAAEVLKNVVDKQKPAIILQRSKPRAILVDAKYFEALEEAYLDLTDAAEAERADKEDTVPFDDFLKKRFGTTKL</sequence>
<gene>
    <name evidence="3" type="ORF">A3D77_03590</name>
</gene>
<dbReference type="PANTHER" id="PTHR33713">
    <property type="entry name" value="ANTITOXIN YAFN-RELATED"/>
    <property type="match status" value="1"/>
</dbReference>
<proteinExistence type="inferred from homology"/>
<dbReference type="AlphaFoldDB" id="A0A1F5ZNE3"/>
<comment type="similarity">
    <text evidence="1 2">Belongs to the phD/YefM antitoxin family.</text>
</comment>
<dbReference type="STRING" id="1798382.A3D77_03590"/>
<dbReference type="NCBIfam" id="TIGR01552">
    <property type="entry name" value="phd_fam"/>
    <property type="match status" value="1"/>
</dbReference>
<dbReference type="InterPro" id="IPR051405">
    <property type="entry name" value="phD/YefM_antitoxin"/>
</dbReference>
<organism evidence="3 4">
    <name type="scientific">Candidatus Gottesmanbacteria bacterium RIFCSPHIGHO2_02_FULL_39_11</name>
    <dbReference type="NCBI Taxonomy" id="1798382"/>
    <lineage>
        <taxon>Bacteria</taxon>
        <taxon>Candidatus Gottesmaniibacteriota</taxon>
    </lineage>
</organism>
<evidence type="ECO:0000256" key="2">
    <source>
        <dbReference type="RuleBase" id="RU362080"/>
    </source>
</evidence>
<evidence type="ECO:0000313" key="3">
    <source>
        <dbReference type="EMBL" id="OGG13958.1"/>
    </source>
</evidence>
<dbReference type="Gene3D" id="3.40.1620.10">
    <property type="entry name" value="YefM-like domain"/>
    <property type="match status" value="1"/>
</dbReference>
<protein>
    <recommendedName>
        <fullName evidence="2">Antitoxin</fullName>
    </recommendedName>
</protein>